<evidence type="ECO:0000313" key="1">
    <source>
        <dbReference type="EMBL" id="JAT88087.1"/>
    </source>
</evidence>
<protein>
    <submittedName>
        <fullName evidence="1">Uncharacterized protein</fullName>
    </submittedName>
</protein>
<reference evidence="1" key="1">
    <citation type="submission" date="2015-09" db="EMBL/GenBank/DDBJ databases">
        <title>De novo assembly of Pectinophora gossypiella (Pink Bollworm) gut transcriptome.</title>
        <authorList>
            <person name="Tassone E.E."/>
        </authorList>
    </citation>
    <scope>NUCLEOTIDE SEQUENCE</scope>
</reference>
<dbReference type="EMBL" id="GDQN01002967">
    <property type="protein sequence ID" value="JAT88087.1"/>
    <property type="molecule type" value="Transcribed_RNA"/>
</dbReference>
<organism evidence="1">
    <name type="scientific">Pectinophora gossypiella</name>
    <name type="common">Cotton pink bollworm</name>
    <name type="synonym">Depressaria gossypiella</name>
    <dbReference type="NCBI Taxonomy" id="13191"/>
    <lineage>
        <taxon>Eukaryota</taxon>
        <taxon>Metazoa</taxon>
        <taxon>Ecdysozoa</taxon>
        <taxon>Arthropoda</taxon>
        <taxon>Hexapoda</taxon>
        <taxon>Insecta</taxon>
        <taxon>Pterygota</taxon>
        <taxon>Neoptera</taxon>
        <taxon>Endopterygota</taxon>
        <taxon>Lepidoptera</taxon>
        <taxon>Glossata</taxon>
        <taxon>Ditrysia</taxon>
        <taxon>Gelechioidea</taxon>
        <taxon>Gelechiidae</taxon>
        <taxon>Apatetrinae</taxon>
        <taxon>Pectinophora</taxon>
    </lineage>
</organism>
<sequence>MDFTPELAAFQGVIISADNVHSFGRLKERGGNEEQIHYVVQTVRKFLEQENYISQNGITNEQQVRKFAFYLIFNANLDSLQRLVEYEGIESIIWTIPTVQNTILSELLWTLHMERFVYDGIAFISPPLSLDLGSALIDNIKYFTPSESLEKLKIISTAIYRQICRYNFFILENDVLSDLLSAALGNFQTCLNFFYDPPKSHHLANLRKDELYKFKGDSLRTMFHVIDECISQFTNIQQFAPPEFNEIYLLSYKIGTYKDDPLTFPPCNNPVKPILECLEKCNEMLLDICKVLVMGISVDIFCAWSEFEEDGKTMQQNIGELCYNIRTKLMSVNVLSEHPVVNMIQQISRKPVEICELIKASDSDTIVANIMRNDANSIEWLKGLPHKDKVCCDIALLEQLSSKLNFFDEDECYNLYKICKTHLNIHSDNADIVKLLAIKAFQRCKTHLKYQIMEEHFSNNCFNNSMETTEFNEMLIEIFNKFFAENQADLSDVLTVFFQNPQMVFTKIFNLSAESSQQRDLMLRVMSLLKIFSDHYYNEDTEACIIRVAETILEDHLDNEATQQNLINFICGLKKCNIIPETKLLLLIIMPKLHKALKEKDVSCIHFQCKLLSEAFTLEELLPFRAPMLAMIAQILEVVRWKITTFIADSPRALELALQLQIKLFDTYEGGIPAKEENWLKCRLRTLHPLNCYYYKKLWNPSGRNFVEIVSGKSIDLDTDATQLISWLSQVLCTTTQREWLEIWDSLTVFNDNNKLKLIHEAIQLLTAAESANREENRSNSWECLLNCYRNFVYITRYNFFKEPLTDHQVTIALTKIISTANLIREEHTEQFSTSFLPLLAYIAGRKADFRLDPVIILSGTVKNKAFKDFAKRIFTNGTA</sequence>
<proteinExistence type="predicted"/>
<name>A0A1E1WMD9_PECGO</name>
<accession>A0A1E1WMD9</accession>
<dbReference type="AlphaFoldDB" id="A0A1E1WMD9"/>
<dbReference type="OrthoDB" id="6588253at2759"/>
<gene>
    <name evidence="1" type="ORF">g.13876</name>
</gene>